<comment type="caution">
    <text evidence="2">The sequence shown here is derived from an EMBL/GenBank/DDBJ whole genome shotgun (WGS) entry which is preliminary data.</text>
</comment>
<dbReference type="PANTHER" id="PTHR36156:SF2">
    <property type="entry name" value="CUPIN TYPE-2 DOMAIN-CONTAINING PROTEIN"/>
    <property type="match status" value="1"/>
</dbReference>
<accession>A0A8H5WG57</accession>
<dbReference type="InterPro" id="IPR014710">
    <property type="entry name" value="RmlC-like_jellyroll"/>
</dbReference>
<keyword evidence="3" id="KW-1185">Reference proteome</keyword>
<evidence type="ECO:0000313" key="2">
    <source>
        <dbReference type="EMBL" id="KAF5657003.1"/>
    </source>
</evidence>
<dbReference type="AlphaFoldDB" id="A0A8H5WG57"/>
<dbReference type="CDD" id="cd02231">
    <property type="entry name" value="cupin_BLL6423-like"/>
    <property type="match status" value="1"/>
</dbReference>
<name>A0A8H5WG57_FUSCI</name>
<dbReference type="GO" id="GO:0003743">
    <property type="term" value="F:translation initiation factor activity"/>
    <property type="evidence" value="ECO:0007669"/>
    <property type="project" value="UniProtKB-KW"/>
</dbReference>
<sequence length="529" mass="57271">MADSTSSTPSQTPEYYVGSFPAPGLRQIVRHITGHREDGKAHFLTSDHGEHYRFMGENKALANIIYSTRETPANLNGDADVVKAKQEEPPFHYRNGSIVRMIDFGPGVESPFHRSLTIDYGIVIEGVFELTLDSGEMRIMRQGDVCVQRATAHKWKNITGNETMPGRMMWILLDAEELSGFLNIQTTCSAGGSAVVLVDSIFISNQVTPENINDFRLDFGGDIREPVNSPPTTQIAPTTQRGPATQTLPATQSEPATQNGPSTATNIPNQGPTTASQNQGTESTQQTLIPTETAANPNPATTQTVNPVFQTSTSANGGASTDANFASTTTRPDTQPATPTPVGSKTTTAFDSDTTVGPLNNAEPAQENCVGTNLIPNGDFESASSGWQISGNAGITYNGHFGPQARANSGNLAMALHWPQKDGVKAGFKRTITGLTPGQTYYLGYGHHTGNGAHLPYYECDILVKFDGVNFDDFDPFYDPNAWWQYRNRMNFVTPTHSDVELSFVLTCKNNPAAFTLLMDDVFLSACQK</sequence>
<reference evidence="3" key="1">
    <citation type="journal article" date="2020" name="BMC Genomics">
        <title>Correction to: Identification and distribution of gene clusters required for synthesis of sphingolipid metabolism inhibitors in diverse species of the filamentous fungus Fusarium.</title>
        <authorList>
            <person name="Kim H.S."/>
            <person name="Lohmar J.M."/>
            <person name="Busman M."/>
            <person name="Brown D.W."/>
            <person name="Naumann T.A."/>
            <person name="Divon H.H."/>
            <person name="Lysoe E."/>
            <person name="Uhlig S."/>
            <person name="Proctor R.H."/>
        </authorList>
    </citation>
    <scope>NUCLEOTIDE SEQUENCE [LARGE SCALE GENOMIC DNA]</scope>
    <source>
        <strain evidence="3">NRRL 25331</strain>
    </source>
</reference>
<reference evidence="2 3" key="2">
    <citation type="submission" date="2020-05" db="EMBL/GenBank/DDBJ databases">
        <title>Identification and distribution of gene clusters putatively required for synthesis of sphingolipid metabolism inhibitors in phylogenetically diverse species of the filamentous fungus Fusarium.</title>
        <authorList>
            <person name="Kim H.-S."/>
            <person name="Busman M."/>
            <person name="Brown D.W."/>
            <person name="Divon H."/>
            <person name="Uhlig S."/>
            <person name="Proctor R.H."/>
        </authorList>
    </citation>
    <scope>NUCLEOTIDE SEQUENCE [LARGE SCALE GENOMIC DNA]</scope>
    <source>
        <strain evidence="2 3">NRRL 25331</strain>
    </source>
</reference>
<evidence type="ECO:0000313" key="3">
    <source>
        <dbReference type="Proteomes" id="UP000572754"/>
    </source>
</evidence>
<dbReference type="Proteomes" id="UP000572754">
    <property type="component" value="Unassembled WGS sequence"/>
</dbReference>
<gene>
    <name evidence="2" type="ORF">FCIRC_13437</name>
</gene>
<dbReference type="Gene3D" id="2.60.120.10">
    <property type="entry name" value="Jelly Rolls"/>
    <property type="match status" value="1"/>
</dbReference>
<keyword evidence="2" id="KW-0648">Protein biosynthesis</keyword>
<dbReference type="PANTHER" id="PTHR36156">
    <property type="entry name" value="SLR2101 PROTEIN"/>
    <property type="match status" value="1"/>
</dbReference>
<dbReference type="EMBL" id="JAAQPE010000678">
    <property type="protein sequence ID" value="KAF5657003.1"/>
    <property type="molecule type" value="Genomic_DNA"/>
</dbReference>
<dbReference type="InterPro" id="IPR011051">
    <property type="entry name" value="RmlC_Cupin_sf"/>
</dbReference>
<feature type="region of interest" description="Disordered" evidence="1">
    <location>
        <begin position="309"/>
        <end position="348"/>
    </location>
</feature>
<dbReference type="InterPro" id="IPR047142">
    <property type="entry name" value="OryJ/VirC-like"/>
</dbReference>
<keyword evidence="2" id="KW-0396">Initiation factor</keyword>
<feature type="compositionally biased region" description="Polar residues" evidence="1">
    <location>
        <begin position="230"/>
        <end position="285"/>
    </location>
</feature>
<feature type="region of interest" description="Disordered" evidence="1">
    <location>
        <begin position="222"/>
        <end position="285"/>
    </location>
</feature>
<dbReference type="Gene3D" id="2.60.120.260">
    <property type="entry name" value="Galactose-binding domain-like"/>
    <property type="match status" value="1"/>
</dbReference>
<organism evidence="2 3">
    <name type="scientific">Fusarium circinatum</name>
    <name type="common">Pitch canker fungus</name>
    <name type="synonym">Gibberella circinata</name>
    <dbReference type="NCBI Taxonomy" id="48490"/>
    <lineage>
        <taxon>Eukaryota</taxon>
        <taxon>Fungi</taxon>
        <taxon>Dikarya</taxon>
        <taxon>Ascomycota</taxon>
        <taxon>Pezizomycotina</taxon>
        <taxon>Sordariomycetes</taxon>
        <taxon>Hypocreomycetidae</taxon>
        <taxon>Hypocreales</taxon>
        <taxon>Nectriaceae</taxon>
        <taxon>Fusarium</taxon>
        <taxon>Fusarium fujikuroi species complex</taxon>
    </lineage>
</organism>
<proteinExistence type="predicted"/>
<protein>
    <submittedName>
        <fullName evidence="2">Translation initiation factor IF-2</fullName>
    </submittedName>
</protein>
<dbReference type="SUPFAM" id="SSF51182">
    <property type="entry name" value="RmlC-like cupins"/>
    <property type="match status" value="1"/>
</dbReference>
<evidence type="ECO:0000256" key="1">
    <source>
        <dbReference type="SAM" id="MobiDB-lite"/>
    </source>
</evidence>